<dbReference type="Pfam" id="PF00905">
    <property type="entry name" value="Transpeptidase"/>
    <property type="match status" value="1"/>
</dbReference>
<organism evidence="9 10">
    <name type="scientific">Sphingobacterium micropteri</name>
    <dbReference type="NCBI Taxonomy" id="2763501"/>
    <lineage>
        <taxon>Bacteria</taxon>
        <taxon>Pseudomonadati</taxon>
        <taxon>Bacteroidota</taxon>
        <taxon>Sphingobacteriia</taxon>
        <taxon>Sphingobacteriales</taxon>
        <taxon>Sphingobacteriaceae</taxon>
        <taxon>Sphingobacterium</taxon>
    </lineage>
</organism>
<dbReference type="Proteomes" id="UP000602759">
    <property type="component" value="Unassembled WGS sequence"/>
</dbReference>
<evidence type="ECO:0000256" key="5">
    <source>
        <dbReference type="ARBA" id="ARBA00022801"/>
    </source>
</evidence>
<dbReference type="Gene3D" id="3.40.710.10">
    <property type="entry name" value="DD-peptidase/beta-lactamase superfamily"/>
    <property type="match status" value="1"/>
</dbReference>
<reference evidence="9 10" key="1">
    <citation type="submission" date="2020-08" db="EMBL/GenBank/DDBJ databases">
        <title>Sphingobacterium sp. DN00404 isolated from aquaculture water.</title>
        <authorList>
            <person name="Zhang M."/>
        </authorList>
    </citation>
    <scope>NUCLEOTIDE SEQUENCE [LARGE SCALE GENOMIC DNA]</scope>
    <source>
        <strain evidence="9 10">DN00404</strain>
    </source>
</reference>
<gene>
    <name evidence="9" type="ORF">H8B06_06230</name>
</gene>
<accession>A0ABR7YM54</accession>
<keyword evidence="4 7" id="KW-0732">Signal</keyword>
<comment type="catalytic activity">
    <reaction evidence="1">
        <text>a beta-lactam + H2O = a substituted beta-amino acid</text>
        <dbReference type="Rhea" id="RHEA:20401"/>
        <dbReference type="ChEBI" id="CHEBI:15377"/>
        <dbReference type="ChEBI" id="CHEBI:35627"/>
        <dbReference type="ChEBI" id="CHEBI:140347"/>
        <dbReference type="EC" id="3.5.2.6"/>
    </reaction>
</comment>
<sequence length="279" mass="31865">MCVKLGLVVVVVCLFSKSFAQVDHRDLSELCSIPNAQHYFDDCGVKGTVLVYDTTKDKLFASDTVSIYDPSLPASTFKIINSLIALEIGVIPDEYYTVKWSGVTDTVKYGYRPDIYHDMTIDEAFRSSAVWVFLELARKIGRSNYEKYLALCGFGDPTLIAEPLDFWNFGKFEVTPFAQLIFLKQLQQGNLPFSKRSMDIVKKMMTTEIKESYQLYSKTGWTRDNDINTGWWVGFIEKGESSYIFVSRFLQNRRNNRNDFGACRLSVSKALLGELQIID</sequence>
<comment type="similarity">
    <text evidence="2">Belongs to the class-D beta-lactamase family.</text>
</comment>
<keyword evidence="6" id="KW-0046">Antibiotic resistance</keyword>
<proteinExistence type="inferred from homology"/>
<dbReference type="RefSeq" id="WP_190993442.1">
    <property type="nucleotide sequence ID" value="NZ_JACOIK010000004.1"/>
</dbReference>
<evidence type="ECO:0000256" key="7">
    <source>
        <dbReference type="SAM" id="SignalP"/>
    </source>
</evidence>
<dbReference type="PANTHER" id="PTHR30627:SF6">
    <property type="entry name" value="BETA-LACTAMASE YBXI-RELATED"/>
    <property type="match status" value="1"/>
</dbReference>
<dbReference type="PANTHER" id="PTHR30627">
    <property type="entry name" value="PEPTIDOGLYCAN D,D-TRANSPEPTIDASE"/>
    <property type="match status" value="1"/>
</dbReference>
<evidence type="ECO:0000256" key="1">
    <source>
        <dbReference type="ARBA" id="ARBA00001526"/>
    </source>
</evidence>
<evidence type="ECO:0000256" key="2">
    <source>
        <dbReference type="ARBA" id="ARBA00007898"/>
    </source>
</evidence>
<dbReference type="InterPro" id="IPR012338">
    <property type="entry name" value="Beta-lactam/transpept-like"/>
</dbReference>
<dbReference type="SUPFAM" id="SSF56601">
    <property type="entry name" value="beta-lactamase/transpeptidase-like"/>
    <property type="match status" value="1"/>
</dbReference>
<evidence type="ECO:0000313" key="10">
    <source>
        <dbReference type="Proteomes" id="UP000602759"/>
    </source>
</evidence>
<feature type="chain" id="PRO_5047209712" description="beta-lactamase" evidence="7">
    <location>
        <begin position="21"/>
        <end position="279"/>
    </location>
</feature>
<keyword evidence="5" id="KW-0378">Hydrolase</keyword>
<dbReference type="EC" id="3.5.2.6" evidence="3"/>
<keyword evidence="10" id="KW-1185">Reference proteome</keyword>
<dbReference type="InterPro" id="IPR050515">
    <property type="entry name" value="Beta-lactam/transpept"/>
</dbReference>
<evidence type="ECO:0000313" key="9">
    <source>
        <dbReference type="EMBL" id="MBD1432415.1"/>
    </source>
</evidence>
<evidence type="ECO:0000256" key="6">
    <source>
        <dbReference type="ARBA" id="ARBA00023251"/>
    </source>
</evidence>
<name>A0ABR7YM54_9SPHI</name>
<protein>
    <recommendedName>
        <fullName evidence="3">beta-lactamase</fullName>
        <ecNumber evidence="3">3.5.2.6</ecNumber>
    </recommendedName>
</protein>
<feature type="domain" description="Penicillin-binding protein transpeptidase" evidence="8">
    <location>
        <begin position="72"/>
        <end position="253"/>
    </location>
</feature>
<evidence type="ECO:0000256" key="4">
    <source>
        <dbReference type="ARBA" id="ARBA00022729"/>
    </source>
</evidence>
<feature type="signal peptide" evidence="7">
    <location>
        <begin position="1"/>
        <end position="20"/>
    </location>
</feature>
<dbReference type="InterPro" id="IPR001460">
    <property type="entry name" value="PCN-bd_Tpept"/>
</dbReference>
<dbReference type="EMBL" id="JACOIK010000004">
    <property type="protein sequence ID" value="MBD1432415.1"/>
    <property type="molecule type" value="Genomic_DNA"/>
</dbReference>
<comment type="caution">
    <text evidence="9">The sequence shown here is derived from an EMBL/GenBank/DDBJ whole genome shotgun (WGS) entry which is preliminary data.</text>
</comment>
<evidence type="ECO:0000256" key="3">
    <source>
        <dbReference type="ARBA" id="ARBA00012865"/>
    </source>
</evidence>
<evidence type="ECO:0000259" key="8">
    <source>
        <dbReference type="Pfam" id="PF00905"/>
    </source>
</evidence>